<sequence>MARFSYQREEIPMQVTAVFQCTECPTWQRVDMKDENEKDCPICGAKMRMENKELPVLRNHI</sequence>
<dbReference type="Pfam" id="PF14169">
    <property type="entry name" value="YdjO"/>
    <property type="match status" value="1"/>
</dbReference>
<protein>
    <submittedName>
        <fullName evidence="1">Cold-inducible protein YdjO-related protein</fullName>
    </submittedName>
</protein>
<name>A0ABV9Q7W7_9BACL</name>
<dbReference type="InterPro" id="IPR025916">
    <property type="entry name" value="YdjO"/>
</dbReference>
<dbReference type="EMBL" id="JBHSHC010000138">
    <property type="protein sequence ID" value="MFC4769582.1"/>
    <property type="molecule type" value="Genomic_DNA"/>
</dbReference>
<proteinExistence type="predicted"/>
<gene>
    <name evidence="1" type="ORF">ACFO8Q_19820</name>
</gene>
<dbReference type="Proteomes" id="UP001596002">
    <property type="component" value="Unassembled WGS sequence"/>
</dbReference>
<keyword evidence="2" id="KW-1185">Reference proteome</keyword>
<accession>A0ABV9Q7W7</accession>
<organism evidence="1 2">
    <name type="scientific">Effusibacillus consociatus</name>
    <dbReference type="NCBI Taxonomy" id="1117041"/>
    <lineage>
        <taxon>Bacteria</taxon>
        <taxon>Bacillati</taxon>
        <taxon>Bacillota</taxon>
        <taxon>Bacilli</taxon>
        <taxon>Bacillales</taxon>
        <taxon>Alicyclobacillaceae</taxon>
        <taxon>Effusibacillus</taxon>
    </lineage>
</organism>
<evidence type="ECO:0000313" key="1">
    <source>
        <dbReference type="EMBL" id="MFC4769582.1"/>
    </source>
</evidence>
<dbReference type="RefSeq" id="WP_380028272.1">
    <property type="nucleotide sequence ID" value="NZ_JBHSHC010000138.1"/>
</dbReference>
<reference evidence="2" key="1">
    <citation type="journal article" date="2019" name="Int. J. Syst. Evol. Microbiol.">
        <title>The Global Catalogue of Microorganisms (GCM) 10K type strain sequencing project: providing services to taxonomists for standard genome sequencing and annotation.</title>
        <authorList>
            <consortium name="The Broad Institute Genomics Platform"/>
            <consortium name="The Broad Institute Genome Sequencing Center for Infectious Disease"/>
            <person name="Wu L."/>
            <person name="Ma J."/>
        </authorList>
    </citation>
    <scope>NUCLEOTIDE SEQUENCE [LARGE SCALE GENOMIC DNA]</scope>
    <source>
        <strain evidence="2">WYCCWR 12678</strain>
    </source>
</reference>
<evidence type="ECO:0000313" key="2">
    <source>
        <dbReference type="Proteomes" id="UP001596002"/>
    </source>
</evidence>
<comment type="caution">
    <text evidence="1">The sequence shown here is derived from an EMBL/GenBank/DDBJ whole genome shotgun (WGS) entry which is preliminary data.</text>
</comment>